<dbReference type="EMBL" id="JBHTCG010000019">
    <property type="protein sequence ID" value="MFC7385501.1"/>
    <property type="molecule type" value="Genomic_DNA"/>
</dbReference>
<feature type="region of interest" description="Disordered" evidence="1">
    <location>
        <begin position="49"/>
        <end position="81"/>
    </location>
</feature>
<dbReference type="Proteomes" id="UP001596496">
    <property type="component" value="Unassembled WGS sequence"/>
</dbReference>
<name>A0ABW2PED1_9ACTN</name>
<evidence type="ECO:0000313" key="3">
    <source>
        <dbReference type="EMBL" id="MFC7385501.1"/>
    </source>
</evidence>
<accession>A0ABW2PED1</accession>
<proteinExistence type="predicted"/>
<protein>
    <submittedName>
        <fullName evidence="3">Uncharacterized protein</fullName>
    </submittedName>
</protein>
<feature type="signal peptide" evidence="2">
    <location>
        <begin position="1"/>
        <end position="28"/>
    </location>
</feature>
<sequence>MRSGLHVLLGLTAGATLGLGLCAAPASAAGQGIASARATSAQATSAQATSAEAGVQGTAEGRSAAAEKWSWGPTTSTDAKGWAKGEIRTTKSGLRITGNLYDAGGARTCSWLKIKWLTGQGGYRTATVKNCSRSAPRAFRVDAGHMLSSLAKVCRGTATRVTGKCSHWEGVWAQGG</sequence>
<evidence type="ECO:0000313" key="4">
    <source>
        <dbReference type="Proteomes" id="UP001596496"/>
    </source>
</evidence>
<comment type="caution">
    <text evidence="3">The sequence shown here is derived from an EMBL/GenBank/DDBJ whole genome shotgun (WGS) entry which is preliminary data.</text>
</comment>
<evidence type="ECO:0000256" key="1">
    <source>
        <dbReference type="SAM" id="MobiDB-lite"/>
    </source>
</evidence>
<keyword evidence="4" id="KW-1185">Reference proteome</keyword>
<organism evidence="3 4">
    <name type="scientific">Sphaerisporangium rhizosphaerae</name>
    <dbReference type="NCBI Taxonomy" id="2269375"/>
    <lineage>
        <taxon>Bacteria</taxon>
        <taxon>Bacillati</taxon>
        <taxon>Actinomycetota</taxon>
        <taxon>Actinomycetes</taxon>
        <taxon>Streptosporangiales</taxon>
        <taxon>Streptosporangiaceae</taxon>
        <taxon>Sphaerisporangium</taxon>
    </lineage>
</organism>
<evidence type="ECO:0000256" key="2">
    <source>
        <dbReference type="SAM" id="SignalP"/>
    </source>
</evidence>
<feature type="chain" id="PRO_5045811095" evidence="2">
    <location>
        <begin position="29"/>
        <end position="176"/>
    </location>
</feature>
<keyword evidence="2" id="KW-0732">Signal</keyword>
<gene>
    <name evidence="3" type="ORF">ACFQSB_25055</name>
</gene>
<reference evidence="4" key="1">
    <citation type="journal article" date="2019" name="Int. J. Syst. Evol. Microbiol.">
        <title>The Global Catalogue of Microorganisms (GCM) 10K type strain sequencing project: providing services to taxonomists for standard genome sequencing and annotation.</title>
        <authorList>
            <consortium name="The Broad Institute Genomics Platform"/>
            <consortium name="The Broad Institute Genome Sequencing Center for Infectious Disease"/>
            <person name="Wu L."/>
            <person name="Ma J."/>
        </authorList>
    </citation>
    <scope>NUCLEOTIDE SEQUENCE [LARGE SCALE GENOMIC DNA]</scope>
    <source>
        <strain evidence="4">CECT 7649</strain>
    </source>
</reference>
<dbReference type="RefSeq" id="WP_380829428.1">
    <property type="nucleotide sequence ID" value="NZ_JBHTCG010000019.1"/>
</dbReference>